<dbReference type="SMART" id="SM00822">
    <property type="entry name" value="PKS_KR"/>
    <property type="match status" value="1"/>
</dbReference>
<dbReference type="Proteomes" id="UP000176037">
    <property type="component" value="Unassembled WGS sequence"/>
</dbReference>
<name>A0A1E8FIC8_9ALTE</name>
<sequence length="254" mass="26484">MSGMLDGKVIVVTGAAGGIGNAAAELFAKEGAKLVLSARSESKIADLVKSINDNGGEAIGVAADLEKPAELKALVAKAVETYGRLDGAFNNAGVTGGQVGQGGKRTAEWEEDAFEQILRVNVLGTWHLMRAQIEQMEKQGGGAIVNTTSLAALTGFPTTAGYAASKHALTGLTKTAALEYAPKIRINALCPGYVDTAMIEDSMARRGDLILSKIPFERLATPLEMAEMACWLLSDRATYATGANFIVDGGYMAG</sequence>
<evidence type="ECO:0000256" key="1">
    <source>
        <dbReference type="ARBA" id="ARBA00006484"/>
    </source>
</evidence>
<keyword evidence="6" id="KW-1185">Reference proteome</keyword>
<reference evidence="5 6" key="1">
    <citation type="submission" date="2016-09" db="EMBL/GenBank/DDBJ databases">
        <title>Alteromonas lipolytica, a new species isolated from sea water.</title>
        <authorList>
            <person name="Wu Y.-H."/>
            <person name="Cheng H."/>
            <person name="Xu X.-W."/>
        </authorList>
    </citation>
    <scope>NUCLEOTIDE SEQUENCE [LARGE SCALE GENOMIC DNA]</scope>
    <source>
        <strain evidence="5 6">JW12</strain>
    </source>
</reference>
<dbReference type="InterPro" id="IPR036291">
    <property type="entry name" value="NAD(P)-bd_dom_sf"/>
</dbReference>
<evidence type="ECO:0000259" key="4">
    <source>
        <dbReference type="SMART" id="SM00822"/>
    </source>
</evidence>
<dbReference type="Pfam" id="PF13561">
    <property type="entry name" value="adh_short_C2"/>
    <property type="match status" value="1"/>
</dbReference>
<comment type="similarity">
    <text evidence="1">Belongs to the short-chain dehydrogenases/reductases (SDR) family.</text>
</comment>
<comment type="caution">
    <text evidence="5">The sequence shown here is derived from an EMBL/GenBank/DDBJ whole genome shotgun (WGS) entry which is preliminary data.</text>
</comment>
<proteinExistence type="inferred from homology"/>
<evidence type="ECO:0000313" key="5">
    <source>
        <dbReference type="EMBL" id="OFI35669.1"/>
    </source>
</evidence>
<dbReference type="STRING" id="1856405.BFC17_13025"/>
<keyword evidence="3" id="KW-0520">NAD</keyword>
<dbReference type="InterPro" id="IPR020904">
    <property type="entry name" value="Sc_DH/Rdtase_CS"/>
</dbReference>
<gene>
    <name evidence="5" type="ORF">BFC17_13025</name>
</gene>
<dbReference type="PROSITE" id="PS00061">
    <property type="entry name" value="ADH_SHORT"/>
    <property type="match status" value="1"/>
</dbReference>
<accession>A0A1E8FIC8</accession>
<dbReference type="InterPro" id="IPR002347">
    <property type="entry name" value="SDR_fam"/>
</dbReference>
<dbReference type="AlphaFoldDB" id="A0A1E8FIC8"/>
<dbReference type="PANTHER" id="PTHR24321">
    <property type="entry name" value="DEHYDROGENASES, SHORT CHAIN"/>
    <property type="match status" value="1"/>
</dbReference>
<keyword evidence="2" id="KW-0560">Oxidoreductase</keyword>
<evidence type="ECO:0000313" key="6">
    <source>
        <dbReference type="Proteomes" id="UP000176037"/>
    </source>
</evidence>
<dbReference type="FunFam" id="3.40.50.720:FF:000084">
    <property type="entry name" value="Short-chain dehydrogenase reductase"/>
    <property type="match status" value="1"/>
</dbReference>
<evidence type="ECO:0000256" key="3">
    <source>
        <dbReference type="ARBA" id="ARBA00023027"/>
    </source>
</evidence>
<evidence type="ECO:0000256" key="2">
    <source>
        <dbReference type="ARBA" id="ARBA00023002"/>
    </source>
</evidence>
<dbReference type="GO" id="GO:0016491">
    <property type="term" value="F:oxidoreductase activity"/>
    <property type="evidence" value="ECO:0007669"/>
    <property type="project" value="UniProtKB-KW"/>
</dbReference>
<dbReference type="Gene3D" id="3.40.50.720">
    <property type="entry name" value="NAD(P)-binding Rossmann-like Domain"/>
    <property type="match status" value="1"/>
</dbReference>
<dbReference type="PRINTS" id="PR00081">
    <property type="entry name" value="GDHRDH"/>
</dbReference>
<dbReference type="PRINTS" id="PR00080">
    <property type="entry name" value="SDRFAMILY"/>
</dbReference>
<organism evidence="5 6">
    <name type="scientific">Alteromonas lipolytica</name>
    <dbReference type="NCBI Taxonomy" id="1856405"/>
    <lineage>
        <taxon>Bacteria</taxon>
        <taxon>Pseudomonadati</taxon>
        <taxon>Pseudomonadota</taxon>
        <taxon>Gammaproteobacteria</taxon>
        <taxon>Alteromonadales</taxon>
        <taxon>Alteromonadaceae</taxon>
        <taxon>Alteromonas/Salinimonas group</taxon>
        <taxon>Alteromonas</taxon>
    </lineage>
</organism>
<dbReference type="EMBL" id="MJIC01000009">
    <property type="protein sequence ID" value="OFI35669.1"/>
    <property type="molecule type" value="Genomic_DNA"/>
</dbReference>
<dbReference type="InterPro" id="IPR057326">
    <property type="entry name" value="KR_dom"/>
</dbReference>
<dbReference type="NCBIfam" id="NF005559">
    <property type="entry name" value="PRK07231.1"/>
    <property type="match status" value="1"/>
</dbReference>
<feature type="domain" description="Ketoreductase" evidence="4">
    <location>
        <begin position="8"/>
        <end position="213"/>
    </location>
</feature>
<dbReference type="CDD" id="cd05233">
    <property type="entry name" value="SDR_c"/>
    <property type="match status" value="1"/>
</dbReference>
<dbReference type="SUPFAM" id="SSF51735">
    <property type="entry name" value="NAD(P)-binding Rossmann-fold domains"/>
    <property type="match status" value="1"/>
</dbReference>
<protein>
    <submittedName>
        <fullName evidence="5">Short-chain dehydrogenase</fullName>
    </submittedName>
</protein>
<dbReference type="OrthoDB" id="9787298at2"/>
<dbReference type="RefSeq" id="WP_070175413.1">
    <property type="nucleotide sequence ID" value="NZ_BMJR01000006.1"/>
</dbReference>
<dbReference type="PANTHER" id="PTHR24321:SF8">
    <property type="entry name" value="ESTRADIOL 17-BETA-DEHYDROGENASE 8-RELATED"/>
    <property type="match status" value="1"/>
</dbReference>